<evidence type="ECO:0000313" key="1">
    <source>
        <dbReference type="EMBL" id="GAA5810149.1"/>
    </source>
</evidence>
<protein>
    <recommendedName>
        <fullName evidence="3">Exportin-5</fullName>
    </recommendedName>
</protein>
<evidence type="ECO:0000313" key="2">
    <source>
        <dbReference type="Proteomes" id="UP001473302"/>
    </source>
</evidence>
<gene>
    <name evidence="1" type="ORF">MFLAVUS_003568</name>
</gene>
<organism evidence="1 2">
    <name type="scientific">Mucor flavus</name>
    <dbReference type="NCBI Taxonomy" id="439312"/>
    <lineage>
        <taxon>Eukaryota</taxon>
        <taxon>Fungi</taxon>
        <taxon>Fungi incertae sedis</taxon>
        <taxon>Mucoromycota</taxon>
        <taxon>Mucoromycotina</taxon>
        <taxon>Mucoromycetes</taxon>
        <taxon>Mucorales</taxon>
        <taxon>Mucorineae</taxon>
        <taxon>Mucoraceae</taxon>
        <taxon>Mucor</taxon>
    </lineage>
</organism>
<reference evidence="1 2" key="1">
    <citation type="submission" date="2024-04" db="EMBL/GenBank/DDBJ databases">
        <title>genome sequences of Mucor flavus KT1a and Helicostylum pulchrum KT1b strains isolated from the surface of a dry-aged beef.</title>
        <authorList>
            <person name="Toyotome T."/>
            <person name="Hosono M."/>
            <person name="Torimaru M."/>
            <person name="Fukuda K."/>
            <person name="Mikami N."/>
        </authorList>
    </citation>
    <scope>NUCLEOTIDE SEQUENCE [LARGE SCALE GENOMIC DNA]</scope>
    <source>
        <strain evidence="1 2">KT1a</strain>
    </source>
</reference>
<name>A0ABP9YTF4_9FUNG</name>
<evidence type="ECO:0008006" key="3">
    <source>
        <dbReference type="Google" id="ProtNLM"/>
    </source>
</evidence>
<keyword evidence="2" id="KW-1185">Reference proteome</keyword>
<proteinExistence type="predicted"/>
<accession>A0ABP9YTF4</accession>
<dbReference type="Proteomes" id="UP001473302">
    <property type="component" value="Unassembled WGS sequence"/>
</dbReference>
<dbReference type="EMBL" id="BAABUK010000006">
    <property type="protein sequence ID" value="GAA5810149.1"/>
    <property type="molecule type" value="Genomic_DNA"/>
</dbReference>
<sequence>MIDGAMENRFKADLNGWLEHESKYPSAVDSNKKDHLHESFEHTMKYFCNTEQAREVLHHARSSNYSINFDVPRFENGLGHKDYADLVQSYKLRKFMERELWKMDTDSALQLLSELYQSTDQRPMAVLKTFIHLSLNLSDDEQYTAWTVSWTDKIGEFISPSNLYIIVQAFYEFISNAFRVSRIQNVQTRVKRLFDSLYYLINAVPSQYDTRVFNVLYAVVELAKENKVPEARIIEACYTCFIDHLPTTQINLFNYDIEADLTSNKPDSPQTSLIEYLKSSVKDPETSGHEHVFKIILEYINLEVFPGQHDDHSVICDQEKSGFDKLEETIVQNNTEFMTVVKRNCIYTIRNRGMYWKSVLKVVIQFMDLWISDIIDARCEEIIAELIVKENMLPVLYKHILKHVEHYNRDDNSTSIEMVKKISQLLEICLNHIQTNQELLLFRDHAFNNRNENSGIRSPILGSTLFWNIPFEQSMLKVTNQITSFEEDVLVPEDVALNLSIVWPYEVVRQLFLTCIQNKNQYKAIVPILINLGKLCTLADRTNNQDTLLVSVLKDTITTENSDLVAKYMDNITHFIKSCCHHKEFNSKYPLILTPNSLVDQELLSIKDALTHCVLQNFILFSESNSDMHLVLVQFALYVLSAFCDAPSTNDWTKIMSKSDFPAFLYCSPEMYLVCLTKLLKLRLLDNLQPVVLRLQDWESALYIIKRLSIILEYGMETDCEQFPSVYQFFKDTLLEFDWKTQLLWYNATNRIIKRPLLVPTAFFRITGGLSNLFIQEYNDDSMQTSEKLEGWFQVFTACKLSTNLTDELFEHMDKWMYNLLLLWNHPYEDTIVRASLEHVLHPKTSLSVSIEYSDLLLHFLGKLYDSYTDVHKVIREYGGYEKEEMIPIIQDISEADNINRSTEMSDKQDNYYVSSLVKLLQNFTNWANISRAATSYNELKAKMMTDTISNLVETQNSLSTIDTEPKVVYYPLLDTQDLKSNRAISVITFYHLCAIVQDKTLDEVQQQAIERLMIQITEGLIDMPSRQNFQRMLQQQPKNRIVQWKKKKSDKKFVMLMRPALMPSEEKLLGSVALDSVPGYKRMAEALGLNVPNKEEESSLKKPQYLYFLI</sequence>
<comment type="caution">
    <text evidence="1">The sequence shown here is derived from an EMBL/GenBank/DDBJ whole genome shotgun (WGS) entry which is preliminary data.</text>
</comment>